<name>A0AAV5QUD5_9ASCO</name>
<dbReference type="GO" id="GO:0008425">
    <property type="term" value="F:2-methoxy-6-polyprenyl-1,4-benzoquinol methyltransferase activity"/>
    <property type="evidence" value="ECO:0007669"/>
    <property type="project" value="UniProtKB-UniRule"/>
</dbReference>
<comment type="subunit">
    <text evidence="4">Component of a multi-subunit COQ enzyme complex, composed of at least COQ3, COQ4, COQ5, COQ6, COQ7 and COQ9.</text>
</comment>
<dbReference type="EC" id="2.1.1.201" evidence="4"/>
<dbReference type="CDD" id="cd02440">
    <property type="entry name" value="AdoMet_MTases"/>
    <property type="match status" value="1"/>
</dbReference>
<dbReference type="Pfam" id="PF01209">
    <property type="entry name" value="Ubie_methyltran"/>
    <property type="match status" value="1"/>
</dbReference>
<dbReference type="AlphaFoldDB" id="A0AAV5QUD5"/>
<keyword evidence="6" id="KW-1185">Reference proteome</keyword>
<dbReference type="SUPFAM" id="SSF53335">
    <property type="entry name" value="S-adenosyl-L-methionine-dependent methyltransferases"/>
    <property type="match status" value="1"/>
</dbReference>
<comment type="caution">
    <text evidence="5">The sequence shown here is derived from an EMBL/GenBank/DDBJ whole genome shotgun (WGS) entry which is preliminary data.</text>
</comment>
<comment type="pathway">
    <text evidence="4">Cofactor biosynthesis; ubiquinone biosynthesis.</text>
</comment>
<comment type="caution">
    <text evidence="4">Lacks conserved residue(s) required for the propagation of feature annotation.</text>
</comment>
<evidence type="ECO:0000256" key="4">
    <source>
        <dbReference type="HAMAP-Rule" id="MF_03191"/>
    </source>
</evidence>
<feature type="binding site" evidence="4">
    <location>
        <position position="131"/>
    </location>
    <ligand>
        <name>S-adenosyl-L-methionine</name>
        <dbReference type="ChEBI" id="CHEBI:59789"/>
    </ligand>
</feature>
<accession>A0AAV5QUD5</accession>
<dbReference type="Gene3D" id="3.40.50.150">
    <property type="entry name" value="Vaccinia Virus protein VP39"/>
    <property type="match status" value="1"/>
</dbReference>
<dbReference type="NCBIfam" id="TIGR01934">
    <property type="entry name" value="MenG_MenH_UbiE"/>
    <property type="match status" value="1"/>
</dbReference>
<evidence type="ECO:0000256" key="2">
    <source>
        <dbReference type="ARBA" id="ARBA00022679"/>
    </source>
</evidence>
<keyword evidence="2 4" id="KW-0808">Transferase</keyword>
<proteinExistence type="inferred from homology"/>
<evidence type="ECO:0000313" key="6">
    <source>
        <dbReference type="Proteomes" id="UP001360560"/>
    </source>
</evidence>
<protein>
    <recommendedName>
        <fullName evidence="4">2-methoxy-6-polyprenyl-1,4-benzoquinol methylase, mitochondrial</fullName>
        <ecNumber evidence="4">2.1.1.201</ecNumber>
    </recommendedName>
    <alternativeName>
        <fullName evidence="4">Ubiquinone biosynthesis methyltransferase COQ5</fullName>
    </alternativeName>
</protein>
<keyword evidence="3 4" id="KW-0949">S-adenosyl-L-methionine</keyword>
<dbReference type="PROSITE" id="PS51608">
    <property type="entry name" value="SAM_MT_UBIE"/>
    <property type="match status" value="1"/>
</dbReference>
<gene>
    <name evidence="4" type="primary">COQ5</name>
    <name evidence="5" type="ORF">DASC09_054540</name>
</gene>
<dbReference type="GO" id="GO:0032259">
    <property type="term" value="P:methylation"/>
    <property type="evidence" value="ECO:0007669"/>
    <property type="project" value="UniProtKB-KW"/>
</dbReference>
<organism evidence="5 6">
    <name type="scientific">Saccharomycopsis crataegensis</name>
    <dbReference type="NCBI Taxonomy" id="43959"/>
    <lineage>
        <taxon>Eukaryota</taxon>
        <taxon>Fungi</taxon>
        <taxon>Dikarya</taxon>
        <taxon>Ascomycota</taxon>
        <taxon>Saccharomycotina</taxon>
        <taxon>Saccharomycetes</taxon>
        <taxon>Saccharomycopsidaceae</taxon>
        <taxon>Saccharomycopsis</taxon>
    </lineage>
</organism>
<evidence type="ECO:0000256" key="3">
    <source>
        <dbReference type="ARBA" id="ARBA00022691"/>
    </source>
</evidence>
<comment type="catalytic activity">
    <reaction evidence="4">
        <text>a 2-methoxy-6-(all-trans-polyprenyl)benzene-1,4-diol + S-adenosyl-L-methionine = a 5-methoxy-2-methyl-3-(all-trans-polyprenyl)benzene-1,4-diol + S-adenosyl-L-homocysteine + H(+)</text>
        <dbReference type="Rhea" id="RHEA:28286"/>
        <dbReference type="Rhea" id="RHEA-COMP:10858"/>
        <dbReference type="Rhea" id="RHEA-COMP:10859"/>
        <dbReference type="ChEBI" id="CHEBI:15378"/>
        <dbReference type="ChEBI" id="CHEBI:57856"/>
        <dbReference type="ChEBI" id="CHEBI:59789"/>
        <dbReference type="ChEBI" id="CHEBI:84166"/>
        <dbReference type="ChEBI" id="CHEBI:84167"/>
        <dbReference type="EC" id="2.1.1.201"/>
    </reaction>
</comment>
<comment type="function">
    <text evidence="4">Methyltransferase required for the conversion of 2-polyprenyl-6-methoxy-1,4-benzoquinol (DDMQH2) to 2-polyprenyl-3-methyl-6-methoxy-1,4-benzoquinol (DMQH2).</text>
</comment>
<dbReference type="EMBL" id="BTFZ01000013">
    <property type="protein sequence ID" value="GMM38129.1"/>
    <property type="molecule type" value="Genomic_DNA"/>
</dbReference>
<dbReference type="PANTHER" id="PTHR43591">
    <property type="entry name" value="METHYLTRANSFERASE"/>
    <property type="match status" value="1"/>
</dbReference>
<evidence type="ECO:0000256" key="1">
    <source>
        <dbReference type="ARBA" id="ARBA00022603"/>
    </source>
</evidence>
<dbReference type="PANTHER" id="PTHR43591:SF24">
    <property type="entry name" value="2-METHOXY-6-POLYPRENYL-1,4-BENZOQUINOL METHYLASE, MITOCHONDRIAL"/>
    <property type="match status" value="1"/>
</dbReference>
<dbReference type="InterPro" id="IPR029063">
    <property type="entry name" value="SAM-dependent_MTases_sf"/>
</dbReference>
<dbReference type="Proteomes" id="UP001360560">
    <property type="component" value="Unassembled WGS sequence"/>
</dbReference>
<keyword evidence="4" id="KW-0472">Membrane</keyword>
<dbReference type="PROSITE" id="PS01183">
    <property type="entry name" value="UBIE_1"/>
    <property type="match status" value="1"/>
</dbReference>
<feature type="binding site" evidence="4">
    <location>
        <position position="105"/>
    </location>
    <ligand>
        <name>S-adenosyl-L-methionine</name>
        <dbReference type="ChEBI" id="CHEBI:59789"/>
    </ligand>
</feature>
<comment type="similarity">
    <text evidence="4">Belongs to the class I-like SAM-binding methyltransferase superfamily. MenG/UbiE family.</text>
</comment>
<dbReference type="PROSITE" id="PS01184">
    <property type="entry name" value="UBIE_2"/>
    <property type="match status" value="1"/>
</dbReference>
<keyword evidence="4" id="KW-0999">Mitochondrion inner membrane</keyword>
<dbReference type="InterPro" id="IPR023576">
    <property type="entry name" value="UbiE/COQ5_MeTrFase_CS"/>
</dbReference>
<comment type="subcellular location">
    <subcellularLocation>
        <location evidence="4">Mitochondrion inner membrane</location>
        <topology evidence="4">Peripheral membrane protein</topology>
        <orientation evidence="4">Matrix side</orientation>
    </subcellularLocation>
</comment>
<reference evidence="5 6" key="1">
    <citation type="journal article" date="2023" name="Elife">
        <title>Identification of key yeast species and microbe-microbe interactions impacting larval growth of Drosophila in the wild.</title>
        <authorList>
            <person name="Mure A."/>
            <person name="Sugiura Y."/>
            <person name="Maeda R."/>
            <person name="Honda K."/>
            <person name="Sakurai N."/>
            <person name="Takahashi Y."/>
            <person name="Watada M."/>
            <person name="Katoh T."/>
            <person name="Gotoh A."/>
            <person name="Gotoh Y."/>
            <person name="Taniguchi I."/>
            <person name="Nakamura K."/>
            <person name="Hayashi T."/>
            <person name="Katayama T."/>
            <person name="Uemura T."/>
            <person name="Hattori Y."/>
        </authorList>
    </citation>
    <scope>NUCLEOTIDE SEQUENCE [LARGE SCALE GENOMIC DNA]</scope>
    <source>
        <strain evidence="5 6">SC-9</strain>
    </source>
</reference>
<feature type="binding site" evidence="4">
    <location>
        <begin position="163"/>
        <end position="164"/>
    </location>
    <ligand>
        <name>S-adenosyl-L-methionine</name>
        <dbReference type="ChEBI" id="CHEBI:59789"/>
    </ligand>
</feature>
<keyword evidence="1 4" id="KW-0489">Methyltransferase</keyword>
<evidence type="ECO:0000313" key="5">
    <source>
        <dbReference type="EMBL" id="GMM38129.1"/>
    </source>
</evidence>
<dbReference type="GO" id="GO:0031314">
    <property type="term" value="C:extrinsic component of mitochondrial inner membrane"/>
    <property type="evidence" value="ECO:0007669"/>
    <property type="project" value="UniProtKB-UniRule"/>
</dbReference>
<keyword evidence="4" id="KW-0831">Ubiquinone biosynthesis</keyword>
<dbReference type="InterPro" id="IPR004033">
    <property type="entry name" value="UbiE/COQ5_MeTrFase"/>
</dbReference>
<keyword evidence="4" id="KW-0496">Mitochondrion</keyword>
<dbReference type="HAMAP" id="MF_01813">
    <property type="entry name" value="MenG_UbiE_methyltr"/>
    <property type="match status" value="1"/>
</dbReference>
<sequence length="294" mass="32739">MIAQKIIKSASFGGMRTIRMFSNSSFASDEKQQTTHFGFKQVPVDSKEHLVGNVFSSVASNYDIMNDVMSLGVHRLWKDHFIKKLDVGARPGGEPLEFLDVAGGTGDIAFGLLDNALSKYSDNKSKIIVADINQDMLNEGKKRFLNTKFAYESNSRIEFLQQNGQVLDKIPDNSKDVYTIAFGIRNFTDIQAGLNAAYRVLKPGGIFACLEFSKVNNPILDSIYSNYSFTFLPLMGQLIANDRESYQYLVESIKKFPSQDKFASMIREAGFYVPGVGYENLSFGIAAIHIGVKL</sequence>